<keyword evidence="7" id="KW-0511">Multifunctional enzyme</keyword>
<evidence type="ECO:0000256" key="6">
    <source>
        <dbReference type="ARBA" id="ARBA00023239"/>
    </source>
</evidence>
<keyword evidence="1" id="KW-0028">Amino-acid biosynthesis</keyword>
<evidence type="ECO:0000256" key="3">
    <source>
        <dbReference type="ARBA" id="ARBA00022801"/>
    </source>
</evidence>
<dbReference type="SUPFAM" id="SSF56784">
    <property type="entry name" value="HAD-like"/>
    <property type="match status" value="1"/>
</dbReference>
<dbReference type="AlphaFoldDB" id="A0A6S9BJ16"/>
<feature type="region of interest" description="Disordered" evidence="8">
    <location>
        <begin position="1"/>
        <end position="61"/>
    </location>
</feature>
<evidence type="ECO:0000256" key="8">
    <source>
        <dbReference type="SAM" id="MobiDB-lite"/>
    </source>
</evidence>
<dbReference type="Pfam" id="PF00702">
    <property type="entry name" value="Hydrolase"/>
    <property type="match status" value="1"/>
</dbReference>
<dbReference type="Gene3D" id="3.40.225.10">
    <property type="entry name" value="Class II aldolase/adducin N-terminal domain"/>
    <property type="match status" value="1"/>
</dbReference>
<dbReference type="SMART" id="SM01007">
    <property type="entry name" value="Aldolase_II"/>
    <property type="match status" value="1"/>
</dbReference>
<dbReference type="GO" id="GO:0019509">
    <property type="term" value="P:L-methionine salvage from methylthioadenosine"/>
    <property type="evidence" value="ECO:0007669"/>
    <property type="project" value="InterPro"/>
</dbReference>
<accession>A0A6S9BJ16</accession>
<dbReference type="Gene3D" id="1.10.720.60">
    <property type="match status" value="1"/>
</dbReference>
<feature type="compositionally biased region" description="Polar residues" evidence="8">
    <location>
        <begin position="1"/>
        <end position="14"/>
    </location>
</feature>
<keyword evidence="4" id="KW-0862">Zinc</keyword>
<dbReference type="NCBIfam" id="TIGR01691">
    <property type="entry name" value="enolase-ppase"/>
    <property type="match status" value="1"/>
</dbReference>
<reference evidence="10" key="1">
    <citation type="submission" date="2021-01" db="EMBL/GenBank/DDBJ databases">
        <authorList>
            <person name="Corre E."/>
            <person name="Pelletier E."/>
            <person name="Niang G."/>
            <person name="Scheremetjew M."/>
            <person name="Finn R."/>
            <person name="Kale V."/>
            <person name="Holt S."/>
            <person name="Cochrane G."/>
            <person name="Meng A."/>
            <person name="Brown T."/>
            <person name="Cohen L."/>
        </authorList>
    </citation>
    <scope>NUCLEOTIDE SEQUENCE</scope>
    <source>
        <strain evidence="10">GSO104</strain>
    </source>
</reference>
<dbReference type="InterPro" id="IPR023943">
    <property type="entry name" value="Enolase-ppase_E1"/>
</dbReference>
<organism evidence="10">
    <name type="scientific">Ditylum brightwellii</name>
    <dbReference type="NCBI Taxonomy" id="49249"/>
    <lineage>
        <taxon>Eukaryota</taxon>
        <taxon>Sar</taxon>
        <taxon>Stramenopiles</taxon>
        <taxon>Ochrophyta</taxon>
        <taxon>Bacillariophyta</taxon>
        <taxon>Mediophyceae</taxon>
        <taxon>Lithodesmiophycidae</taxon>
        <taxon>Lithodesmiales</taxon>
        <taxon>Lithodesmiaceae</taxon>
        <taxon>Ditylum</taxon>
    </lineage>
</organism>
<feature type="compositionally biased region" description="Basic and acidic residues" evidence="8">
    <location>
        <begin position="18"/>
        <end position="38"/>
    </location>
</feature>
<feature type="region of interest" description="Disordered" evidence="8">
    <location>
        <begin position="99"/>
        <end position="122"/>
    </location>
</feature>
<evidence type="ECO:0000259" key="9">
    <source>
        <dbReference type="SMART" id="SM01007"/>
    </source>
</evidence>
<dbReference type="InterPro" id="IPR017714">
    <property type="entry name" value="MethylthioRu-1-P_deHdtase_MtnB"/>
</dbReference>
<dbReference type="PANTHER" id="PTHR10640">
    <property type="entry name" value="METHYLTHIORIBULOSE-1-PHOSPHATE DEHYDRATASE"/>
    <property type="match status" value="1"/>
</dbReference>
<dbReference type="GO" id="GO:0046570">
    <property type="term" value="F:methylthioribulose 1-phosphate dehydratase activity"/>
    <property type="evidence" value="ECO:0007669"/>
    <property type="project" value="TreeGrafter"/>
</dbReference>
<dbReference type="SFLD" id="SFLDG01129">
    <property type="entry name" value="C1.5:_HAD__Beta-PGM__Phosphata"/>
    <property type="match status" value="1"/>
</dbReference>
<dbReference type="CDD" id="cd01629">
    <property type="entry name" value="HAD_EP"/>
    <property type="match status" value="1"/>
</dbReference>
<name>A0A6S9BJ16_9STRA</name>
<keyword evidence="6" id="KW-0456">Lyase</keyword>
<dbReference type="SFLD" id="SFLDG01133">
    <property type="entry name" value="C1.5.4:_Enolase-phosphatase_Li"/>
    <property type="match status" value="1"/>
</dbReference>
<sequence>MSDSNPIGATNTASGVKRNRELMRRDSTIMAHKSEGKEPVVVSSKEGEGWTTVSSHPGEGWSNGTIPQFMFPYTREGKVTLFSNQRRWIHTESSWTRIGGGSQYDAKHSESGSGEKLTTSLEDESRTVRSLIAQLCEKFYEQGGATGTSGGVSIRTGGPSENRPWRVFVAPSGIQKEDMIGEDVFELDMDMNVVKPPVTPNLRLSACTPIWYSVYRFRPRAKCVIHTHSMNAQMATLLDPTERSTCLRMTHLEMLKGVGGHAYDSVLDIPIIDNRPSEDMLVDQVEKALVKYPKCNAILVRRHGVFVWGDSWEQAKTQCESFDYLFETAIKMKSMGIDPAAVPKEGTYRVDDEGGEEKKEDSSRPVKRMRTEKKDSADATDGFNAEADLNNAADLEKDTKSIPLLPRDAKVLLLDIEGCTTAISFVKNVLFPFVLSNIDLYLAKRTSQELGPILKSLQEDIEKLEDGHDAKEESKKVTPVVPDCTPNDDLMRDMIKSFVKAMMKFDVKATGLKSLQGKMWKSGYASGELKGHIYSDFVPMLNWCKSNGVSVNIYSSGSIGAQKLLFKHTTDGDLTSFFNSHFDTTTGSKKEHKSYEKIAEDLGVKPGEIVFASDAEAELVAARKAGIGFPVMSVRPGNAPLTNVGKEFPIIYSLLQLCGSD</sequence>
<evidence type="ECO:0000256" key="1">
    <source>
        <dbReference type="ARBA" id="ARBA00022605"/>
    </source>
</evidence>
<keyword evidence="5" id="KW-0486">Methionine biosynthesis</keyword>
<dbReference type="InterPro" id="IPR001303">
    <property type="entry name" value="Aldolase_II/adducin_N"/>
</dbReference>
<dbReference type="EMBL" id="HBNS01013974">
    <property type="protein sequence ID" value="CAE4600218.1"/>
    <property type="molecule type" value="Transcribed_RNA"/>
</dbReference>
<dbReference type="InterPro" id="IPR036412">
    <property type="entry name" value="HAD-like_sf"/>
</dbReference>
<dbReference type="InterPro" id="IPR023214">
    <property type="entry name" value="HAD_sf"/>
</dbReference>
<dbReference type="FunFam" id="3.40.225.10:FF:000003">
    <property type="entry name" value="Methylthioribulose-1-phosphate dehydratase"/>
    <property type="match status" value="1"/>
</dbReference>
<dbReference type="Pfam" id="PF00596">
    <property type="entry name" value="Aldolase_II"/>
    <property type="match status" value="1"/>
</dbReference>
<dbReference type="NCBIfam" id="TIGR03328">
    <property type="entry name" value="salvage_mtnB"/>
    <property type="match status" value="1"/>
</dbReference>
<dbReference type="GO" id="GO:0043874">
    <property type="term" value="F:acireductone synthase activity"/>
    <property type="evidence" value="ECO:0007669"/>
    <property type="project" value="InterPro"/>
</dbReference>
<keyword evidence="2" id="KW-0479">Metal-binding</keyword>
<evidence type="ECO:0000256" key="4">
    <source>
        <dbReference type="ARBA" id="ARBA00022833"/>
    </source>
</evidence>
<protein>
    <recommendedName>
        <fullName evidence="9">Class II aldolase/adducin N-terminal domain-containing protein</fullName>
    </recommendedName>
</protein>
<dbReference type="InterPro" id="IPR036409">
    <property type="entry name" value="Aldolase_II/adducin_N_sf"/>
</dbReference>
<feature type="compositionally biased region" description="Basic and acidic residues" evidence="8">
    <location>
        <begin position="346"/>
        <end position="364"/>
    </location>
</feature>
<gene>
    <name evidence="10" type="ORF">DBRI00130_LOCUS11237</name>
</gene>
<evidence type="ECO:0000256" key="2">
    <source>
        <dbReference type="ARBA" id="ARBA00022723"/>
    </source>
</evidence>
<feature type="domain" description="Class II aldolase/adducin N-terminal" evidence="9">
    <location>
        <begin position="130"/>
        <end position="330"/>
    </location>
</feature>
<dbReference type="NCBIfam" id="TIGR01549">
    <property type="entry name" value="HAD-SF-IA-v1"/>
    <property type="match status" value="1"/>
</dbReference>
<evidence type="ECO:0000256" key="5">
    <source>
        <dbReference type="ARBA" id="ARBA00023167"/>
    </source>
</evidence>
<dbReference type="GO" id="GO:0005737">
    <property type="term" value="C:cytoplasm"/>
    <property type="evidence" value="ECO:0007669"/>
    <property type="project" value="InterPro"/>
</dbReference>
<proteinExistence type="predicted"/>
<evidence type="ECO:0000256" key="7">
    <source>
        <dbReference type="ARBA" id="ARBA00023268"/>
    </source>
</evidence>
<dbReference type="Gene3D" id="3.40.50.1000">
    <property type="entry name" value="HAD superfamily/HAD-like"/>
    <property type="match status" value="1"/>
</dbReference>
<dbReference type="GO" id="GO:0000287">
    <property type="term" value="F:magnesium ion binding"/>
    <property type="evidence" value="ECO:0007669"/>
    <property type="project" value="InterPro"/>
</dbReference>
<dbReference type="InterPro" id="IPR006439">
    <property type="entry name" value="HAD-SF_hydro_IA"/>
</dbReference>
<evidence type="ECO:0000313" key="10">
    <source>
        <dbReference type="EMBL" id="CAE4600218.1"/>
    </source>
</evidence>
<dbReference type="PANTHER" id="PTHR10640:SF7">
    <property type="entry name" value="METHYLTHIORIBULOSE-1-PHOSPHATE DEHYDRATASE"/>
    <property type="match status" value="1"/>
</dbReference>
<keyword evidence="3" id="KW-0378">Hydrolase</keyword>
<dbReference type="SFLD" id="SFLDS00003">
    <property type="entry name" value="Haloacid_Dehalogenase"/>
    <property type="match status" value="1"/>
</dbReference>
<feature type="region of interest" description="Disordered" evidence="8">
    <location>
        <begin position="344"/>
        <end position="385"/>
    </location>
</feature>
<dbReference type="SUPFAM" id="SSF53639">
    <property type="entry name" value="AraD/HMP-PK domain-like"/>
    <property type="match status" value="1"/>
</dbReference>